<dbReference type="Pfam" id="PF04435">
    <property type="entry name" value="SPK"/>
    <property type="match status" value="1"/>
</dbReference>
<dbReference type="AlphaFoldDB" id="A0A2G5T1M9"/>
<gene>
    <name evidence="3" type="primary">Cnig_chr_X.g26000</name>
    <name evidence="3" type="ORF">B9Z55_026000</name>
</gene>
<comment type="caution">
    <text evidence="3">The sequence shown here is derived from an EMBL/GenBank/DDBJ whole genome shotgun (WGS) entry which is preliminary data.</text>
</comment>
<proteinExistence type="predicted"/>
<dbReference type="PANTHER" id="PTHR23362">
    <property type="entry name" value="L-PLASTIN-RELATED"/>
    <property type="match status" value="1"/>
</dbReference>
<evidence type="ECO:0000256" key="1">
    <source>
        <dbReference type="SAM" id="MobiDB-lite"/>
    </source>
</evidence>
<dbReference type="EMBL" id="PDUG01000006">
    <property type="protein sequence ID" value="PIC21006.1"/>
    <property type="molecule type" value="Genomic_DNA"/>
</dbReference>
<name>A0A2G5T1M9_9PELO</name>
<feature type="region of interest" description="Disordered" evidence="1">
    <location>
        <begin position="94"/>
        <end position="166"/>
    </location>
</feature>
<evidence type="ECO:0000313" key="4">
    <source>
        <dbReference type="Proteomes" id="UP000230233"/>
    </source>
</evidence>
<accession>A0A2G5T1M9</accession>
<organism evidence="3 4">
    <name type="scientific">Caenorhabditis nigoni</name>
    <dbReference type="NCBI Taxonomy" id="1611254"/>
    <lineage>
        <taxon>Eukaryota</taxon>
        <taxon>Metazoa</taxon>
        <taxon>Ecdysozoa</taxon>
        <taxon>Nematoda</taxon>
        <taxon>Chromadorea</taxon>
        <taxon>Rhabditida</taxon>
        <taxon>Rhabditina</taxon>
        <taxon>Rhabditomorpha</taxon>
        <taxon>Rhabditoidea</taxon>
        <taxon>Rhabditidae</taxon>
        <taxon>Peloderinae</taxon>
        <taxon>Caenorhabditis</taxon>
    </lineage>
</organism>
<evidence type="ECO:0000259" key="2">
    <source>
        <dbReference type="Pfam" id="PF04435"/>
    </source>
</evidence>
<keyword evidence="4" id="KW-1185">Reference proteome</keyword>
<feature type="domain" description="SPK" evidence="2">
    <location>
        <begin position="16"/>
        <end position="93"/>
    </location>
</feature>
<dbReference type="InterPro" id="IPR006570">
    <property type="entry name" value="SPK_dom"/>
</dbReference>
<dbReference type="InterPro" id="IPR053315">
    <property type="entry name" value="Peptidase_C14A"/>
</dbReference>
<evidence type="ECO:0000313" key="3">
    <source>
        <dbReference type="EMBL" id="PIC21006.1"/>
    </source>
</evidence>
<dbReference type="PANTHER" id="PTHR23362:SF0">
    <property type="entry name" value="CALPONIN-HOMOLOGY (CH) DOMAIN-CONTAINING PROTEIN-RELATED"/>
    <property type="match status" value="1"/>
</dbReference>
<sequence>MESDPIHPENIVIGENENGYNSSENTFSGVLKQRLDKIEDHQGFTLMEKVRLVFIFSRPVSPGFLKILKDAKCVVKLNDERKITYFSSPDGTVFESKQSKGIPKENRKIISEKKTGAKPARRSSQNARNPPPSLTSPIIPKAPEIDDVEMKNEDEEEAPGPIPTNNWHIQKQYALSKNPMFIDYKNI</sequence>
<reference evidence="4" key="1">
    <citation type="submission" date="2017-10" db="EMBL/GenBank/DDBJ databases">
        <title>Rapid genome shrinkage in a self-fertile nematode reveals novel sperm competition proteins.</title>
        <authorList>
            <person name="Yin D."/>
            <person name="Schwarz E.M."/>
            <person name="Thomas C.G."/>
            <person name="Felde R.L."/>
            <person name="Korf I.F."/>
            <person name="Cutter A.D."/>
            <person name="Schartner C.M."/>
            <person name="Ralston E.J."/>
            <person name="Meyer B.J."/>
            <person name="Haag E.S."/>
        </authorList>
    </citation>
    <scope>NUCLEOTIDE SEQUENCE [LARGE SCALE GENOMIC DNA]</scope>
    <source>
        <strain evidence="4">JU1422</strain>
    </source>
</reference>
<protein>
    <recommendedName>
        <fullName evidence="2">SPK domain-containing protein</fullName>
    </recommendedName>
</protein>
<feature type="compositionally biased region" description="Basic and acidic residues" evidence="1">
    <location>
        <begin position="102"/>
        <end position="115"/>
    </location>
</feature>
<dbReference type="Proteomes" id="UP000230233">
    <property type="component" value="Chromosome X"/>
</dbReference>